<proteinExistence type="inferred from homology"/>
<dbReference type="PANTHER" id="PTHR30575">
    <property type="entry name" value="PEPTIDASE M20"/>
    <property type="match status" value="1"/>
</dbReference>
<dbReference type="InterPro" id="IPR011650">
    <property type="entry name" value="Peptidase_M20_dimer"/>
</dbReference>
<dbReference type="GO" id="GO:0046657">
    <property type="term" value="P:folic acid catabolic process"/>
    <property type="evidence" value="ECO:0007669"/>
    <property type="project" value="TreeGrafter"/>
</dbReference>
<sequence length="460" mass="48113">MTQPDAEHPRPVDPAFSRALQRRTQRKQAAFTPLHSPFVGADAAAAQLVRDGAAAADADVVALSRRIHAHPEEAWQEHGSVAAIADLLGRHGVRPTVGWSDVATAFRAGLTAHGVDDGASDPDRAVPAGPTIAVLAEYDALPGVGHACGHNIIAASVVGAFLALVATVRGGARFPGRVLLLGTPAEEGNSGKEVLARTGFFAGVDAAIMVHPFGYDVVDQPFLGRRQLRVTYHGVAAHASASPFLGRNALDAVVLNYQAVGLLRQYLPPSDRVHGVVVDGGTRPSVVTERATVEYYVRSADPETLRDLSDRLADLARGVALATGTRAELSWDPLPFTLPVRTNGPLAARWAQHQADRGRTATAGGVVPEILAASTDFGNISQRIPGIHPMIAVGPPDVALHTREFTGFAGGPAGDAAARDAAVGLALTALDWLSDPALREAVQRDFDEAGGVIDVEGYFG</sequence>
<dbReference type="InterPro" id="IPR036264">
    <property type="entry name" value="Bact_exopeptidase_dim_dom"/>
</dbReference>
<dbReference type="AlphaFoldDB" id="A0A939BY01"/>
<evidence type="ECO:0000259" key="2">
    <source>
        <dbReference type="Pfam" id="PF07687"/>
    </source>
</evidence>
<dbReference type="FunFam" id="3.30.70.360:FF:000004">
    <property type="entry name" value="Peptidase M20 domain-containing protein 2"/>
    <property type="match status" value="1"/>
</dbReference>
<evidence type="ECO:0000256" key="1">
    <source>
        <dbReference type="PIRNR" id="PIRNR037226"/>
    </source>
</evidence>
<dbReference type="EMBL" id="JAERWK010000003">
    <property type="protein sequence ID" value="MBM9466106.1"/>
    <property type="molecule type" value="Genomic_DNA"/>
</dbReference>
<dbReference type="PANTHER" id="PTHR30575:SF0">
    <property type="entry name" value="XAA-ARG DIPEPTIDASE"/>
    <property type="match status" value="1"/>
</dbReference>
<accession>A0A939BY01</accession>
<name>A0A939BY01_9ACTN</name>
<evidence type="ECO:0000313" key="4">
    <source>
        <dbReference type="Proteomes" id="UP000663792"/>
    </source>
</evidence>
<dbReference type="Pfam" id="PF01546">
    <property type="entry name" value="Peptidase_M20"/>
    <property type="match status" value="1"/>
</dbReference>
<comment type="caution">
    <text evidence="3">The sequence shown here is derived from an EMBL/GenBank/DDBJ whole genome shotgun (WGS) entry which is preliminary data.</text>
</comment>
<dbReference type="Gene3D" id="3.40.630.10">
    <property type="entry name" value="Zn peptidases"/>
    <property type="match status" value="1"/>
</dbReference>
<dbReference type="InterPro" id="IPR017144">
    <property type="entry name" value="Xaa-Arg_dipeptidase"/>
</dbReference>
<dbReference type="RefSeq" id="WP_205259061.1">
    <property type="nucleotide sequence ID" value="NZ_JAERWK010000003.1"/>
</dbReference>
<reference evidence="3" key="1">
    <citation type="submission" date="2021-01" db="EMBL/GenBank/DDBJ databases">
        <title>YIM 132084 draft genome.</title>
        <authorList>
            <person name="An D."/>
        </authorList>
    </citation>
    <scope>NUCLEOTIDE SEQUENCE</scope>
    <source>
        <strain evidence="3">YIM 132084</strain>
    </source>
</reference>
<gene>
    <name evidence="3" type="ORF">JL106_02280</name>
</gene>
<comment type="similarity">
    <text evidence="1">Belongs to the peptidase M20A family.</text>
</comment>
<feature type="domain" description="Peptidase M20 dimerisation" evidence="2">
    <location>
        <begin position="226"/>
        <end position="317"/>
    </location>
</feature>
<dbReference type="GO" id="GO:0071713">
    <property type="term" value="F:para-aminobenzoyl-glutamate hydrolase activity"/>
    <property type="evidence" value="ECO:0007669"/>
    <property type="project" value="TreeGrafter"/>
</dbReference>
<dbReference type="NCBIfam" id="TIGR01891">
    <property type="entry name" value="amidohydrolases"/>
    <property type="match status" value="1"/>
</dbReference>
<dbReference type="InterPro" id="IPR002933">
    <property type="entry name" value="Peptidase_M20"/>
</dbReference>
<dbReference type="Gene3D" id="3.30.70.360">
    <property type="match status" value="1"/>
</dbReference>
<protein>
    <recommendedName>
        <fullName evidence="1">Peptidase M20 domain-containing protein 2</fullName>
    </recommendedName>
</protein>
<dbReference type="Proteomes" id="UP000663792">
    <property type="component" value="Unassembled WGS sequence"/>
</dbReference>
<dbReference type="GO" id="GO:0005737">
    <property type="term" value="C:cytoplasm"/>
    <property type="evidence" value="ECO:0007669"/>
    <property type="project" value="TreeGrafter"/>
</dbReference>
<keyword evidence="4" id="KW-1185">Reference proteome</keyword>
<dbReference type="CDD" id="cd03887">
    <property type="entry name" value="M20_Acy1L2"/>
    <property type="match status" value="1"/>
</dbReference>
<dbReference type="PIRSF" id="PIRSF037226">
    <property type="entry name" value="Amidohydrolase_ACY1L2_prd"/>
    <property type="match status" value="1"/>
</dbReference>
<dbReference type="InterPro" id="IPR052030">
    <property type="entry name" value="Peptidase_M20/M20A_hydrolases"/>
</dbReference>
<dbReference type="InterPro" id="IPR017439">
    <property type="entry name" value="Amidohydrolase"/>
</dbReference>
<dbReference type="Pfam" id="PF07687">
    <property type="entry name" value="M20_dimer"/>
    <property type="match status" value="1"/>
</dbReference>
<dbReference type="GO" id="GO:0016805">
    <property type="term" value="F:dipeptidase activity"/>
    <property type="evidence" value="ECO:0007669"/>
    <property type="project" value="InterPro"/>
</dbReference>
<dbReference type="SUPFAM" id="SSF55031">
    <property type="entry name" value="Bacterial exopeptidase dimerisation domain"/>
    <property type="match status" value="1"/>
</dbReference>
<dbReference type="SUPFAM" id="SSF53187">
    <property type="entry name" value="Zn-dependent exopeptidases"/>
    <property type="match status" value="1"/>
</dbReference>
<evidence type="ECO:0000313" key="3">
    <source>
        <dbReference type="EMBL" id="MBM9466106.1"/>
    </source>
</evidence>
<organism evidence="3 4">
    <name type="scientific">Nakamurella leprariae</name>
    <dbReference type="NCBI Taxonomy" id="2803911"/>
    <lineage>
        <taxon>Bacteria</taxon>
        <taxon>Bacillati</taxon>
        <taxon>Actinomycetota</taxon>
        <taxon>Actinomycetes</taxon>
        <taxon>Nakamurellales</taxon>
        <taxon>Nakamurellaceae</taxon>
        <taxon>Nakamurella</taxon>
    </lineage>
</organism>